<dbReference type="RefSeq" id="WP_242856984.1">
    <property type="nucleotide sequence ID" value="NZ_LGTC01000001.1"/>
</dbReference>
<reference evidence="7" key="1">
    <citation type="submission" date="2015-07" db="EMBL/GenBank/DDBJ databases">
        <title>Near-Complete Genome Sequence of the Cellulolytic Bacterium Bacteroides (Pseudobacteroides) cellulosolvens ATCC 35603.</title>
        <authorList>
            <person name="Dassa B."/>
            <person name="Utturkar S.M."/>
            <person name="Klingeman D.M."/>
            <person name="Hurt R.A."/>
            <person name="Keller M."/>
            <person name="Xu J."/>
            <person name="Reddy Y.H.K."/>
            <person name="Borovok I."/>
            <person name="Grinberg I.R."/>
            <person name="Lamed R."/>
            <person name="Zhivin O."/>
            <person name="Bayer E.A."/>
            <person name="Brown S.D."/>
        </authorList>
    </citation>
    <scope>NUCLEOTIDE SEQUENCE [LARGE SCALE GENOMIC DNA]</scope>
    <source>
        <strain evidence="7">DSM 2933</strain>
    </source>
</reference>
<feature type="domain" description="HTH lacI-type" evidence="4">
    <location>
        <begin position="1"/>
        <end position="55"/>
    </location>
</feature>
<gene>
    <name evidence="6" type="ORF">Bccel_0466</name>
</gene>
<proteinExistence type="predicted"/>
<feature type="domain" description="HTH cro/C1-type" evidence="5">
    <location>
        <begin position="1"/>
        <end position="45"/>
    </location>
</feature>
<evidence type="ECO:0000313" key="6">
    <source>
        <dbReference type="EMBL" id="KNY25209.1"/>
    </source>
</evidence>
<dbReference type="GO" id="GO:0000976">
    <property type="term" value="F:transcription cis-regulatory region binding"/>
    <property type="evidence" value="ECO:0007669"/>
    <property type="project" value="TreeGrafter"/>
</dbReference>
<dbReference type="Gene3D" id="1.10.260.40">
    <property type="entry name" value="lambda repressor-like DNA-binding domains"/>
    <property type="match status" value="1"/>
</dbReference>
<dbReference type="PROSITE" id="PS50943">
    <property type="entry name" value="HTH_CROC1"/>
    <property type="match status" value="1"/>
</dbReference>
<comment type="caution">
    <text evidence="6">The sequence shown here is derived from an EMBL/GenBank/DDBJ whole genome shotgun (WGS) entry which is preliminary data.</text>
</comment>
<dbReference type="Pfam" id="PF13377">
    <property type="entry name" value="Peripla_BP_3"/>
    <property type="match status" value="1"/>
</dbReference>
<dbReference type="AlphaFoldDB" id="A0A0L6JHM0"/>
<protein>
    <submittedName>
        <fullName evidence="6">Transcriptional regulator, LacI family</fullName>
    </submittedName>
</protein>
<organism evidence="6 7">
    <name type="scientific">Pseudobacteroides cellulosolvens ATCC 35603 = DSM 2933</name>
    <dbReference type="NCBI Taxonomy" id="398512"/>
    <lineage>
        <taxon>Bacteria</taxon>
        <taxon>Bacillati</taxon>
        <taxon>Bacillota</taxon>
        <taxon>Clostridia</taxon>
        <taxon>Eubacteriales</taxon>
        <taxon>Oscillospiraceae</taxon>
        <taxon>Pseudobacteroides</taxon>
    </lineage>
</organism>
<dbReference type="GO" id="GO:0003700">
    <property type="term" value="F:DNA-binding transcription factor activity"/>
    <property type="evidence" value="ECO:0007669"/>
    <property type="project" value="TreeGrafter"/>
</dbReference>
<evidence type="ECO:0000259" key="4">
    <source>
        <dbReference type="PROSITE" id="PS50932"/>
    </source>
</evidence>
<dbReference type="InterPro" id="IPR046335">
    <property type="entry name" value="LacI/GalR-like_sensor"/>
</dbReference>
<dbReference type="CDD" id="cd01392">
    <property type="entry name" value="HTH_LacI"/>
    <property type="match status" value="1"/>
</dbReference>
<dbReference type="CDD" id="cd06267">
    <property type="entry name" value="PBP1_LacI_sugar_binding-like"/>
    <property type="match status" value="1"/>
</dbReference>
<dbReference type="InterPro" id="IPR001387">
    <property type="entry name" value="Cro/C1-type_HTH"/>
</dbReference>
<dbReference type="Pfam" id="PF00356">
    <property type="entry name" value="LacI"/>
    <property type="match status" value="1"/>
</dbReference>
<evidence type="ECO:0000256" key="1">
    <source>
        <dbReference type="ARBA" id="ARBA00023015"/>
    </source>
</evidence>
<dbReference type="InterPro" id="IPR010982">
    <property type="entry name" value="Lambda_DNA-bd_dom_sf"/>
</dbReference>
<dbReference type="STRING" id="398512.Bccel_0466"/>
<dbReference type="PROSITE" id="PS50932">
    <property type="entry name" value="HTH_LACI_2"/>
    <property type="match status" value="1"/>
</dbReference>
<keyword evidence="1" id="KW-0805">Transcription regulation</keyword>
<keyword evidence="3" id="KW-0804">Transcription</keyword>
<sequence>MTSEELAKIIGVSRSTVSRVINNYPDIPLETREKVLEAIKKYNYYPNSSARKLAGVKDTTLGLFILDIKDMEQPHHVILNDENLLYDNTFFAPFISAFIDHANKKLFYVFVSTIYKTSELWKIASAFNEKRIDGSVIIGSNHIDYLKVLETINKDNFIAFIDVEEDKSNIANAIYVNINNYKAAFDVVKYFAELGHKDIGMITGNLDKLSGKKRFDGFKDAILSLNLPLREEWIYYGDFMEMSGYEGMKKLLSSINTPTAVFICNDTMVIGAYRAIAELGLKVPDDISIIGFDNAQYSSLMSPPLTTVNVSLPKLLKLQQICS</sequence>
<dbReference type="eggNOG" id="COG1609">
    <property type="taxonomic scope" value="Bacteria"/>
</dbReference>
<evidence type="ECO:0000313" key="7">
    <source>
        <dbReference type="Proteomes" id="UP000036923"/>
    </source>
</evidence>
<dbReference type="PANTHER" id="PTHR30146:SF109">
    <property type="entry name" value="HTH-TYPE TRANSCRIPTIONAL REGULATOR GALS"/>
    <property type="match status" value="1"/>
</dbReference>
<dbReference type="InterPro" id="IPR028082">
    <property type="entry name" value="Peripla_BP_I"/>
</dbReference>
<dbReference type="EMBL" id="LGTC01000001">
    <property type="protein sequence ID" value="KNY25209.1"/>
    <property type="molecule type" value="Genomic_DNA"/>
</dbReference>
<dbReference type="Gene3D" id="3.40.50.2300">
    <property type="match status" value="2"/>
</dbReference>
<dbReference type="SUPFAM" id="SSF53822">
    <property type="entry name" value="Periplasmic binding protein-like I"/>
    <property type="match status" value="1"/>
</dbReference>
<dbReference type="Proteomes" id="UP000036923">
    <property type="component" value="Unassembled WGS sequence"/>
</dbReference>
<dbReference type="InterPro" id="IPR000843">
    <property type="entry name" value="HTH_LacI"/>
</dbReference>
<keyword evidence="2" id="KW-0238">DNA-binding</keyword>
<evidence type="ECO:0000259" key="5">
    <source>
        <dbReference type="PROSITE" id="PS50943"/>
    </source>
</evidence>
<evidence type="ECO:0000256" key="3">
    <source>
        <dbReference type="ARBA" id="ARBA00023163"/>
    </source>
</evidence>
<dbReference type="SUPFAM" id="SSF47413">
    <property type="entry name" value="lambda repressor-like DNA-binding domains"/>
    <property type="match status" value="1"/>
</dbReference>
<evidence type="ECO:0000256" key="2">
    <source>
        <dbReference type="ARBA" id="ARBA00023125"/>
    </source>
</evidence>
<dbReference type="PANTHER" id="PTHR30146">
    <property type="entry name" value="LACI-RELATED TRANSCRIPTIONAL REPRESSOR"/>
    <property type="match status" value="1"/>
</dbReference>
<accession>A0A0L6JHM0</accession>
<name>A0A0L6JHM0_9FIRM</name>
<keyword evidence="7" id="KW-1185">Reference proteome</keyword>
<dbReference type="SMART" id="SM00354">
    <property type="entry name" value="HTH_LACI"/>
    <property type="match status" value="1"/>
</dbReference>